<feature type="transmembrane region" description="Helical" evidence="16">
    <location>
        <begin position="212"/>
        <end position="229"/>
    </location>
</feature>
<feature type="transmembrane region" description="Helical" evidence="16">
    <location>
        <begin position="88"/>
        <end position="117"/>
    </location>
</feature>
<accession>A0A9J6BST3</accession>
<dbReference type="GO" id="GO:0004605">
    <property type="term" value="F:phosphatidate cytidylyltransferase activity"/>
    <property type="evidence" value="ECO:0007669"/>
    <property type="project" value="UniProtKB-UniRule"/>
</dbReference>
<dbReference type="AlphaFoldDB" id="A0A9J6BST3"/>
<evidence type="ECO:0000256" key="11">
    <source>
        <dbReference type="ARBA" id="ARBA00022989"/>
    </source>
</evidence>
<dbReference type="PANTHER" id="PTHR13773">
    <property type="entry name" value="PHOSPHATIDATE CYTIDYLYLTRANSFERASE"/>
    <property type="match status" value="1"/>
</dbReference>
<keyword evidence="10 16" id="KW-0548">Nucleotidyltransferase</keyword>
<keyword evidence="19" id="KW-1185">Reference proteome</keyword>
<evidence type="ECO:0000313" key="18">
    <source>
        <dbReference type="EMBL" id="KAG5672932.1"/>
    </source>
</evidence>
<evidence type="ECO:0000313" key="19">
    <source>
        <dbReference type="Proteomes" id="UP001107558"/>
    </source>
</evidence>
<evidence type="ECO:0000256" key="17">
    <source>
        <dbReference type="RuleBase" id="RU003938"/>
    </source>
</evidence>
<dbReference type="GO" id="GO:0016024">
    <property type="term" value="P:CDP-diacylglycerol biosynthetic process"/>
    <property type="evidence" value="ECO:0007669"/>
    <property type="project" value="UniProtKB-UniRule"/>
</dbReference>
<feature type="transmembrane region" description="Helical" evidence="16">
    <location>
        <begin position="277"/>
        <end position="300"/>
    </location>
</feature>
<organism evidence="18 19">
    <name type="scientific">Polypedilum vanderplanki</name>
    <name type="common">Sleeping chironomid midge</name>
    <dbReference type="NCBI Taxonomy" id="319348"/>
    <lineage>
        <taxon>Eukaryota</taxon>
        <taxon>Metazoa</taxon>
        <taxon>Ecdysozoa</taxon>
        <taxon>Arthropoda</taxon>
        <taxon>Hexapoda</taxon>
        <taxon>Insecta</taxon>
        <taxon>Pterygota</taxon>
        <taxon>Neoptera</taxon>
        <taxon>Endopterygota</taxon>
        <taxon>Diptera</taxon>
        <taxon>Nematocera</taxon>
        <taxon>Chironomoidea</taxon>
        <taxon>Chironomidae</taxon>
        <taxon>Chironominae</taxon>
        <taxon>Polypedilum</taxon>
        <taxon>Polypedilum</taxon>
    </lineage>
</organism>
<evidence type="ECO:0000256" key="12">
    <source>
        <dbReference type="ARBA" id="ARBA00023098"/>
    </source>
</evidence>
<evidence type="ECO:0000256" key="9">
    <source>
        <dbReference type="ARBA" id="ARBA00022692"/>
    </source>
</evidence>
<evidence type="ECO:0000256" key="3">
    <source>
        <dbReference type="ARBA" id="ARBA00005119"/>
    </source>
</evidence>
<evidence type="ECO:0000256" key="10">
    <source>
        <dbReference type="ARBA" id="ARBA00022695"/>
    </source>
</evidence>
<dbReference type="EC" id="2.7.7.41" evidence="6 16"/>
<dbReference type="InterPro" id="IPR016720">
    <property type="entry name" value="PC_Trfase_euk"/>
</dbReference>
<evidence type="ECO:0000256" key="1">
    <source>
        <dbReference type="ARBA" id="ARBA00001698"/>
    </source>
</evidence>
<comment type="caution">
    <text evidence="18">The sequence shown here is derived from an EMBL/GenBank/DDBJ whole genome shotgun (WGS) entry which is preliminary data.</text>
</comment>
<evidence type="ECO:0000256" key="16">
    <source>
        <dbReference type="PIRNR" id="PIRNR018269"/>
    </source>
</evidence>
<comment type="pathway">
    <text evidence="3 16 17">Phospholipid metabolism; CDP-diacylglycerol biosynthesis; CDP-diacylglycerol from sn-glycerol 3-phosphate: step 3/3.</text>
</comment>
<dbReference type="PANTHER" id="PTHR13773:SF8">
    <property type="entry name" value="PHOSPHATIDATE CYTIDYLYLTRANSFERASE, PHOTORECEPTOR-SPECIFIC"/>
    <property type="match status" value="1"/>
</dbReference>
<protein>
    <recommendedName>
        <fullName evidence="6 16">Phosphatidate cytidylyltransferase</fullName>
        <ecNumber evidence="6 16">2.7.7.41</ecNumber>
    </recommendedName>
</protein>
<dbReference type="EMBL" id="JADBJN010000003">
    <property type="protein sequence ID" value="KAG5672932.1"/>
    <property type="molecule type" value="Genomic_DNA"/>
</dbReference>
<keyword evidence="13 16" id="KW-0472">Membrane</keyword>
<evidence type="ECO:0000256" key="13">
    <source>
        <dbReference type="ARBA" id="ARBA00023136"/>
    </source>
</evidence>
<dbReference type="Pfam" id="PF01148">
    <property type="entry name" value="CTP_transf_1"/>
    <property type="match status" value="1"/>
</dbReference>
<evidence type="ECO:0000256" key="4">
    <source>
        <dbReference type="ARBA" id="ARBA00005189"/>
    </source>
</evidence>
<name>A0A9J6BST3_POLVA</name>
<keyword evidence="15 16" id="KW-1208">Phospholipid metabolism</keyword>
<keyword evidence="11 16" id="KW-1133">Transmembrane helix</keyword>
<comment type="catalytic activity">
    <reaction evidence="1 16 17">
        <text>a 1,2-diacyl-sn-glycero-3-phosphate + CTP + H(+) = a CDP-1,2-diacyl-sn-glycerol + diphosphate</text>
        <dbReference type="Rhea" id="RHEA:16229"/>
        <dbReference type="ChEBI" id="CHEBI:15378"/>
        <dbReference type="ChEBI" id="CHEBI:33019"/>
        <dbReference type="ChEBI" id="CHEBI:37563"/>
        <dbReference type="ChEBI" id="CHEBI:58332"/>
        <dbReference type="ChEBI" id="CHEBI:58608"/>
        <dbReference type="EC" id="2.7.7.41"/>
    </reaction>
</comment>
<feature type="transmembrane region" description="Helical" evidence="16">
    <location>
        <begin position="346"/>
        <end position="368"/>
    </location>
</feature>
<dbReference type="PIRSF" id="PIRSF018269">
    <property type="entry name" value="PC_trans_euk"/>
    <property type="match status" value="1"/>
</dbReference>
<evidence type="ECO:0000256" key="2">
    <source>
        <dbReference type="ARBA" id="ARBA00004141"/>
    </source>
</evidence>
<feature type="transmembrane region" description="Helical" evidence="16">
    <location>
        <begin position="182"/>
        <end position="200"/>
    </location>
</feature>
<reference evidence="18" key="1">
    <citation type="submission" date="2021-03" db="EMBL/GenBank/DDBJ databases">
        <title>Chromosome level genome of the anhydrobiotic midge Polypedilum vanderplanki.</title>
        <authorList>
            <person name="Yoshida Y."/>
            <person name="Kikawada T."/>
            <person name="Gusev O."/>
        </authorList>
    </citation>
    <scope>NUCLEOTIDE SEQUENCE</scope>
    <source>
        <strain evidence="18">NIAS01</strain>
        <tissue evidence="18">Whole body or cell culture</tissue>
    </source>
</reference>
<evidence type="ECO:0000256" key="7">
    <source>
        <dbReference type="ARBA" id="ARBA00022516"/>
    </source>
</evidence>
<evidence type="ECO:0000256" key="8">
    <source>
        <dbReference type="ARBA" id="ARBA00022679"/>
    </source>
</evidence>
<comment type="similarity">
    <text evidence="5 16 17">Belongs to the CDS family.</text>
</comment>
<dbReference type="Proteomes" id="UP001107558">
    <property type="component" value="Chromosome 3"/>
</dbReference>
<dbReference type="PROSITE" id="PS01315">
    <property type="entry name" value="CDS"/>
    <property type="match status" value="1"/>
</dbReference>
<evidence type="ECO:0000256" key="14">
    <source>
        <dbReference type="ARBA" id="ARBA00023209"/>
    </source>
</evidence>
<keyword evidence="14 16" id="KW-0594">Phospholipid biosynthesis</keyword>
<keyword evidence="12 16" id="KW-0443">Lipid metabolism</keyword>
<dbReference type="InterPro" id="IPR000374">
    <property type="entry name" value="PC_trans"/>
</dbReference>
<gene>
    <name evidence="18" type="ORF">PVAND_003019</name>
</gene>
<dbReference type="GO" id="GO:0005789">
    <property type="term" value="C:endoplasmic reticulum membrane"/>
    <property type="evidence" value="ECO:0007669"/>
    <property type="project" value="TreeGrafter"/>
</dbReference>
<proteinExistence type="inferred from homology"/>
<comment type="pathway">
    <text evidence="4">Lipid metabolism.</text>
</comment>
<comment type="subcellular location">
    <subcellularLocation>
        <location evidence="2">Membrane</location>
        <topology evidence="2">Multi-pass membrane protein</topology>
    </subcellularLocation>
</comment>
<feature type="transmembrane region" description="Helical" evidence="16">
    <location>
        <begin position="235"/>
        <end position="256"/>
    </location>
</feature>
<dbReference type="OrthoDB" id="10260889at2759"/>
<keyword evidence="7 16" id="KW-0444">Lipid biosynthesis</keyword>
<evidence type="ECO:0000256" key="15">
    <source>
        <dbReference type="ARBA" id="ARBA00023264"/>
    </source>
</evidence>
<sequence>MSRDKVSNKNPNLLRASGDIRKRVIRSDALNIDSDHIDSEADENLLEEQYVKELAEKHSEGSKKVPKFLSSALKGLPERWKNWVVRGISMTVMISTFCLLIAGGPLALMILVLAIQVKCFQEIMQIGFVTYRVDEIPWFRHLTWYLLTVSNYYYYGEYFFDYFGPPLNRIESLQFLIKSHRFISYCLYLFAIIMFVLSLVKKYNTRQFHLFAWAHVALLITVVPSYLIIRNTFDGLIWFIIPVSLIIINDIMAYMFGFFIGKTPLIQLSPKKTWEGFIGGGITTVLFGLVLAYILCQYLYFICPIDYSEEADKIVILNCQPSYLYIPQEYKISIGNFETVFNIQPFVLHSLSLSIFSSIVGPFGGFFASGFKRAFKIKDFANVIPGHGGIMDRFDCQVLMASFVYVYINSFIRDPSPQKILSAIYTLSPKEQLNFYYQLENHLNDLNLLNL</sequence>
<evidence type="ECO:0000256" key="5">
    <source>
        <dbReference type="ARBA" id="ARBA00010185"/>
    </source>
</evidence>
<keyword evidence="9 16" id="KW-0812">Transmembrane</keyword>
<keyword evidence="8 16" id="KW-0808">Transferase</keyword>
<evidence type="ECO:0000256" key="6">
    <source>
        <dbReference type="ARBA" id="ARBA00012487"/>
    </source>
</evidence>